<dbReference type="EMBL" id="VNHX01000008">
    <property type="protein sequence ID" value="TYP95930.1"/>
    <property type="molecule type" value="Genomic_DNA"/>
</dbReference>
<evidence type="ECO:0000313" key="5">
    <source>
        <dbReference type="Proteomes" id="UP000325105"/>
    </source>
</evidence>
<dbReference type="CDD" id="cd00827">
    <property type="entry name" value="init_cond_enzymes"/>
    <property type="match status" value="1"/>
</dbReference>
<evidence type="ECO:0000256" key="2">
    <source>
        <dbReference type="ARBA" id="ARBA00023315"/>
    </source>
</evidence>
<name>A0A5S5DIZ8_9SPHI</name>
<dbReference type="Pfam" id="PF08541">
    <property type="entry name" value="ACP_syn_III_C"/>
    <property type="match status" value="1"/>
</dbReference>
<dbReference type="NCBIfam" id="NF005293">
    <property type="entry name" value="PRK06816.1"/>
    <property type="match status" value="1"/>
</dbReference>
<dbReference type="PANTHER" id="PTHR34069:SF2">
    <property type="entry name" value="BETA-KETOACYL-[ACYL-CARRIER-PROTEIN] SYNTHASE III"/>
    <property type="match status" value="1"/>
</dbReference>
<dbReference type="InterPro" id="IPR016039">
    <property type="entry name" value="Thiolase-like"/>
</dbReference>
<dbReference type="InterPro" id="IPR013747">
    <property type="entry name" value="ACP_syn_III_C"/>
</dbReference>
<dbReference type="Proteomes" id="UP000325105">
    <property type="component" value="Unassembled WGS sequence"/>
</dbReference>
<gene>
    <name evidence="4" type="ORF">BC792_10821</name>
</gene>
<evidence type="ECO:0000259" key="3">
    <source>
        <dbReference type="Pfam" id="PF08541"/>
    </source>
</evidence>
<reference evidence="4 5" key="1">
    <citation type="submission" date="2019-07" db="EMBL/GenBank/DDBJ databases">
        <title>Genomic Encyclopedia of Archaeal and Bacterial Type Strains, Phase II (KMG-II): from individual species to whole genera.</title>
        <authorList>
            <person name="Goeker M."/>
        </authorList>
    </citation>
    <scope>NUCLEOTIDE SEQUENCE [LARGE SCALE GENOMIC DNA]</scope>
    <source>
        <strain evidence="4 5">DSM 18850</strain>
    </source>
</reference>
<sequence>MHEVYINRVAKFLPNHPVSNDEMETYLGKINDRESKARRIVLRNNGIQTRYYALTGSGHPTHTNAQLTARAIEGLFDEHFTAADAELLSCGTSSPDYLMPSHAVMVHGELGNRNMEVNSAAGNCCAGMNALKFGFLSVRSGNTSNAICTGSERMSSWMIADHFSKEVENLKQLEEQPIIAFNKDFLRWMLSDGAAAVLLERMPRGEQPLRIEWMEGYSFAHELEVCMYAGADKGEDGRLKSFSDYRSEEWLSQSIFAVKQDTKLLDRYILTKGVESMKHAMDKHGITPADIDYLLPHVSSHYFVEGLYAGFADAGIEIERHKWFMNLRDVGNVGAGSVYLMLEELVRSGRLKKGQHVMLCVPESARFTYAYAYLTVC</sequence>
<dbReference type="PANTHER" id="PTHR34069">
    <property type="entry name" value="3-OXOACYL-[ACYL-CARRIER-PROTEIN] SYNTHASE 3"/>
    <property type="match status" value="1"/>
</dbReference>
<organism evidence="4 5">
    <name type="scientific">Sphingobacterium allocomposti</name>
    <dbReference type="NCBI Taxonomy" id="415956"/>
    <lineage>
        <taxon>Bacteria</taxon>
        <taxon>Pseudomonadati</taxon>
        <taxon>Bacteroidota</taxon>
        <taxon>Sphingobacteriia</taxon>
        <taxon>Sphingobacteriales</taxon>
        <taxon>Sphingobacteriaceae</taxon>
        <taxon>Sphingobacterium</taxon>
    </lineage>
</organism>
<evidence type="ECO:0000313" key="4">
    <source>
        <dbReference type="EMBL" id="TYP95930.1"/>
    </source>
</evidence>
<evidence type="ECO:0000256" key="1">
    <source>
        <dbReference type="ARBA" id="ARBA00022679"/>
    </source>
</evidence>
<accession>A0A5S5DIZ8</accession>
<proteinExistence type="predicted"/>
<dbReference type="AlphaFoldDB" id="A0A5S5DIZ8"/>
<dbReference type="SUPFAM" id="SSF53901">
    <property type="entry name" value="Thiolase-like"/>
    <property type="match status" value="2"/>
</dbReference>
<feature type="domain" description="Beta-ketoacyl-[acyl-carrier-protein] synthase III C-terminal" evidence="3">
    <location>
        <begin position="281"/>
        <end position="360"/>
    </location>
</feature>
<protein>
    <submittedName>
        <fullName evidence="4">3-oxoacyl-[acyl-carrier-protein] synthase-3</fullName>
    </submittedName>
</protein>
<dbReference type="GO" id="GO:0044550">
    <property type="term" value="P:secondary metabolite biosynthetic process"/>
    <property type="evidence" value="ECO:0007669"/>
    <property type="project" value="TreeGrafter"/>
</dbReference>
<keyword evidence="1" id="KW-0808">Transferase</keyword>
<keyword evidence="5" id="KW-1185">Reference proteome</keyword>
<dbReference type="GO" id="GO:0016746">
    <property type="term" value="F:acyltransferase activity"/>
    <property type="evidence" value="ECO:0007669"/>
    <property type="project" value="UniProtKB-KW"/>
</dbReference>
<dbReference type="OrthoDB" id="2514738at2"/>
<keyword evidence="2" id="KW-0012">Acyltransferase</keyword>
<dbReference type="RefSeq" id="WP_148908390.1">
    <property type="nucleotide sequence ID" value="NZ_VNHX01000008.1"/>
</dbReference>
<comment type="caution">
    <text evidence="4">The sequence shown here is derived from an EMBL/GenBank/DDBJ whole genome shotgun (WGS) entry which is preliminary data.</text>
</comment>
<dbReference type="Gene3D" id="3.40.47.10">
    <property type="match status" value="2"/>
</dbReference>